<dbReference type="Gene3D" id="3.60.10.10">
    <property type="entry name" value="Endonuclease/exonuclease/phosphatase"/>
    <property type="match status" value="1"/>
</dbReference>
<dbReference type="SUPFAM" id="SSF56219">
    <property type="entry name" value="DNase I-like"/>
    <property type="match status" value="1"/>
</dbReference>
<dbReference type="FunCoup" id="A0A0C3FMJ1">
    <property type="interactions" value="266"/>
</dbReference>
<comment type="similarity">
    <text evidence="1">Belongs to the CCR4/nocturin family.</text>
</comment>
<keyword evidence="5" id="KW-1185">Reference proteome</keyword>
<dbReference type="HOGENOM" id="CLU_034867_1_0_1"/>
<dbReference type="EMBL" id="KN832985">
    <property type="protein sequence ID" value="KIM85320.1"/>
    <property type="molecule type" value="Genomic_DNA"/>
</dbReference>
<dbReference type="InParanoid" id="A0A0C3FMJ1"/>
<evidence type="ECO:0000256" key="1">
    <source>
        <dbReference type="ARBA" id="ARBA00010774"/>
    </source>
</evidence>
<dbReference type="PANTHER" id="PTHR12121:SF45">
    <property type="entry name" value="NOCTURNIN"/>
    <property type="match status" value="1"/>
</dbReference>
<evidence type="ECO:0000313" key="4">
    <source>
        <dbReference type="EMBL" id="KIM85320.1"/>
    </source>
</evidence>
<dbReference type="GO" id="GO:0006139">
    <property type="term" value="P:nucleobase-containing compound metabolic process"/>
    <property type="evidence" value="ECO:0007669"/>
    <property type="project" value="UniProtKB-ARBA"/>
</dbReference>
<protein>
    <recommendedName>
        <fullName evidence="3">Endonuclease/exonuclease/phosphatase domain-containing protein</fullName>
    </recommendedName>
</protein>
<keyword evidence="2" id="KW-0378">Hydrolase</keyword>
<dbReference type="GO" id="GO:0000175">
    <property type="term" value="F:3'-5'-RNA exonuclease activity"/>
    <property type="evidence" value="ECO:0007669"/>
    <property type="project" value="TreeGrafter"/>
</dbReference>
<name>A0A0C3FMJ1_PILCF</name>
<dbReference type="InterPro" id="IPR005135">
    <property type="entry name" value="Endo/exonuclease/phosphatase"/>
</dbReference>
<evidence type="ECO:0000313" key="5">
    <source>
        <dbReference type="Proteomes" id="UP000054166"/>
    </source>
</evidence>
<evidence type="ECO:0000256" key="2">
    <source>
        <dbReference type="ARBA" id="ARBA00022801"/>
    </source>
</evidence>
<dbReference type="AlphaFoldDB" id="A0A0C3FMJ1"/>
<organism evidence="4 5">
    <name type="scientific">Piloderma croceum (strain F 1598)</name>
    <dbReference type="NCBI Taxonomy" id="765440"/>
    <lineage>
        <taxon>Eukaryota</taxon>
        <taxon>Fungi</taxon>
        <taxon>Dikarya</taxon>
        <taxon>Basidiomycota</taxon>
        <taxon>Agaricomycotina</taxon>
        <taxon>Agaricomycetes</taxon>
        <taxon>Agaricomycetidae</taxon>
        <taxon>Atheliales</taxon>
        <taxon>Atheliaceae</taxon>
        <taxon>Piloderma</taxon>
    </lineage>
</organism>
<sequence length="460" mass="51909">MSKRFQLTPEQLALSEQRKAKKAKLSENFAPTKFDEPNSRILSRKWVQLPIAPGLDIGRCVKVLTWNLLAQCLVRRELFPTSDCLKAAQREHMIYNEILSPAADIMCLQEVDRLDKLLPVIERAGYSYTYAAGPGKKHGCLIAYNKEKFTKVNERVVRYDEEEIRSDGDDRARRGCSFRTKNIGSLLALKRNNVENNGIIVATTHLFWHPKYVALVLLDDPSQSTNSRYTYERASSRQAGILVREVVKFRNDIGHDGWPCLISGDFNFAPDDPAYSLLVGDQLLPTQENRLAPSRVVHFTVDPDVYHTTHAPAEEEEAGNDGEIDPDKIITNARPATPSDGLLTTAELADLYANPARSAYDEGLSKHRQTTKDLVVYCDRVNLEPFRRGANEPEWTSYTHYWKTVLGKIHDYIFILDPPNVHSIVTGFSQPPRTEDLDPGIPRKGVCGSDHVSLCAEIMM</sequence>
<proteinExistence type="inferred from homology"/>
<dbReference type="Proteomes" id="UP000054166">
    <property type="component" value="Unassembled WGS sequence"/>
</dbReference>
<dbReference type="Pfam" id="PF03372">
    <property type="entry name" value="Exo_endo_phos"/>
    <property type="match status" value="1"/>
</dbReference>
<dbReference type="InterPro" id="IPR050410">
    <property type="entry name" value="CCR4/nocturin_mRNA_transcr"/>
</dbReference>
<evidence type="ECO:0000259" key="3">
    <source>
        <dbReference type="Pfam" id="PF03372"/>
    </source>
</evidence>
<accession>A0A0C3FMJ1</accession>
<feature type="domain" description="Endonuclease/exonuclease/phosphatase" evidence="3">
    <location>
        <begin position="64"/>
        <end position="451"/>
    </location>
</feature>
<gene>
    <name evidence="4" type="ORF">PILCRDRAFT_66690</name>
</gene>
<dbReference type="InterPro" id="IPR036691">
    <property type="entry name" value="Endo/exonu/phosph_ase_sf"/>
</dbReference>
<dbReference type="PANTHER" id="PTHR12121">
    <property type="entry name" value="CARBON CATABOLITE REPRESSOR PROTEIN 4"/>
    <property type="match status" value="1"/>
</dbReference>
<reference evidence="5" key="2">
    <citation type="submission" date="2015-01" db="EMBL/GenBank/DDBJ databases">
        <title>Evolutionary Origins and Diversification of the Mycorrhizal Mutualists.</title>
        <authorList>
            <consortium name="DOE Joint Genome Institute"/>
            <consortium name="Mycorrhizal Genomics Consortium"/>
            <person name="Kohler A."/>
            <person name="Kuo A."/>
            <person name="Nagy L.G."/>
            <person name="Floudas D."/>
            <person name="Copeland A."/>
            <person name="Barry K.W."/>
            <person name="Cichocki N."/>
            <person name="Veneault-Fourrey C."/>
            <person name="LaButti K."/>
            <person name="Lindquist E.A."/>
            <person name="Lipzen A."/>
            <person name="Lundell T."/>
            <person name="Morin E."/>
            <person name="Murat C."/>
            <person name="Riley R."/>
            <person name="Ohm R."/>
            <person name="Sun H."/>
            <person name="Tunlid A."/>
            <person name="Henrissat B."/>
            <person name="Grigoriev I.V."/>
            <person name="Hibbett D.S."/>
            <person name="Martin F."/>
        </authorList>
    </citation>
    <scope>NUCLEOTIDE SEQUENCE [LARGE SCALE GENOMIC DNA]</scope>
    <source>
        <strain evidence="5">F 1598</strain>
    </source>
</reference>
<reference evidence="4 5" key="1">
    <citation type="submission" date="2014-04" db="EMBL/GenBank/DDBJ databases">
        <authorList>
            <consortium name="DOE Joint Genome Institute"/>
            <person name="Kuo A."/>
            <person name="Tarkka M."/>
            <person name="Buscot F."/>
            <person name="Kohler A."/>
            <person name="Nagy L.G."/>
            <person name="Floudas D."/>
            <person name="Copeland A."/>
            <person name="Barry K.W."/>
            <person name="Cichocki N."/>
            <person name="Veneault-Fourrey C."/>
            <person name="LaButti K."/>
            <person name="Lindquist E.A."/>
            <person name="Lipzen A."/>
            <person name="Lundell T."/>
            <person name="Morin E."/>
            <person name="Murat C."/>
            <person name="Sun H."/>
            <person name="Tunlid A."/>
            <person name="Henrissat B."/>
            <person name="Grigoriev I.V."/>
            <person name="Hibbett D.S."/>
            <person name="Martin F."/>
            <person name="Nordberg H.P."/>
            <person name="Cantor M.N."/>
            <person name="Hua S.X."/>
        </authorList>
    </citation>
    <scope>NUCLEOTIDE SEQUENCE [LARGE SCALE GENOMIC DNA]</scope>
    <source>
        <strain evidence="4 5">F 1598</strain>
    </source>
</reference>
<dbReference type="OrthoDB" id="428734at2759"/>